<dbReference type="RefSeq" id="XP_013262354.1">
    <property type="nucleotide sequence ID" value="XM_013406900.1"/>
</dbReference>
<feature type="compositionally biased region" description="Low complexity" evidence="1">
    <location>
        <begin position="156"/>
        <end position="167"/>
    </location>
</feature>
<evidence type="ECO:0000313" key="3">
    <source>
        <dbReference type="Proteomes" id="UP000027920"/>
    </source>
</evidence>
<feature type="compositionally biased region" description="Basic residues" evidence="1">
    <location>
        <begin position="1"/>
        <end position="12"/>
    </location>
</feature>
<protein>
    <submittedName>
        <fullName evidence="2">Uncharacterized protein</fullName>
    </submittedName>
</protein>
<feature type="compositionally biased region" description="Basic and acidic residues" evidence="1">
    <location>
        <begin position="103"/>
        <end position="115"/>
    </location>
</feature>
<dbReference type="EMBL" id="AMGV01000003">
    <property type="protein sequence ID" value="KEF59764.1"/>
    <property type="molecule type" value="Genomic_DNA"/>
</dbReference>
<evidence type="ECO:0000313" key="2">
    <source>
        <dbReference type="EMBL" id="KEF59764.1"/>
    </source>
</evidence>
<dbReference type="Proteomes" id="UP000027920">
    <property type="component" value="Unassembled WGS sequence"/>
</dbReference>
<accession>A0A072PI61</accession>
<reference evidence="2 3" key="1">
    <citation type="submission" date="2013-03" db="EMBL/GenBank/DDBJ databases">
        <title>The Genome Sequence of Exophiala aquamarina CBS 119918.</title>
        <authorList>
            <consortium name="The Broad Institute Genomics Platform"/>
            <person name="Cuomo C."/>
            <person name="de Hoog S."/>
            <person name="Gorbushina A."/>
            <person name="Walker B."/>
            <person name="Young S.K."/>
            <person name="Zeng Q."/>
            <person name="Gargeya S."/>
            <person name="Fitzgerald M."/>
            <person name="Haas B."/>
            <person name="Abouelleil A."/>
            <person name="Allen A.W."/>
            <person name="Alvarado L."/>
            <person name="Arachchi H.M."/>
            <person name="Berlin A.M."/>
            <person name="Chapman S.B."/>
            <person name="Gainer-Dewar J."/>
            <person name="Goldberg J."/>
            <person name="Griggs A."/>
            <person name="Gujja S."/>
            <person name="Hansen M."/>
            <person name="Howarth C."/>
            <person name="Imamovic A."/>
            <person name="Ireland A."/>
            <person name="Larimer J."/>
            <person name="McCowan C."/>
            <person name="Murphy C."/>
            <person name="Pearson M."/>
            <person name="Poon T.W."/>
            <person name="Priest M."/>
            <person name="Roberts A."/>
            <person name="Saif S."/>
            <person name="Shea T."/>
            <person name="Sisk P."/>
            <person name="Sykes S."/>
            <person name="Wortman J."/>
            <person name="Nusbaum C."/>
            <person name="Birren B."/>
        </authorList>
    </citation>
    <scope>NUCLEOTIDE SEQUENCE [LARGE SCALE GENOMIC DNA]</scope>
    <source>
        <strain evidence="2 3">CBS 119918</strain>
    </source>
</reference>
<dbReference type="VEuPathDB" id="FungiDB:A1O9_04612"/>
<feature type="region of interest" description="Disordered" evidence="1">
    <location>
        <begin position="213"/>
        <end position="321"/>
    </location>
</feature>
<proteinExistence type="predicted"/>
<organism evidence="2 3">
    <name type="scientific">Exophiala aquamarina CBS 119918</name>
    <dbReference type="NCBI Taxonomy" id="1182545"/>
    <lineage>
        <taxon>Eukaryota</taxon>
        <taxon>Fungi</taxon>
        <taxon>Dikarya</taxon>
        <taxon>Ascomycota</taxon>
        <taxon>Pezizomycotina</taxon>
        <taxon>Eurotiomycetes</taxon>
        <taxon>Chaetothyriomycetidae</taxon>
        <taxon>Chaetothyriales</taxon>
        <taxon>Herpotrichiellaceae</taxon>
        <taxon>Exophiala</taxon>
    </lineage>
</organism>
<dbReference type="OrthoDB" id="4146887at2759"/>
<feature type="non-terminal residue" evidence="2">
    <location>
        <position position="1"/>
    </location>
</feature>
<dbReference type="GeneID" id="25279541"/>
<name>A0A072PI61_9EURO</name>
<feature type="non-terminal residue" evidence="2">
    <location>
        <position position="321"/>
    </location>
</feature>
<gene>
    <name evidence="2" type="ORF">A1O9_04612</name>
</gene>
<evidence type="ECO:0000256" key="1">
    <source>
        <dbReference type="SAM" id="MobiDB-lite"/>
    </source>
</evidence>
<feature type="compositionally biased region" description="Polar residues" evidence="1">
    <location>
        <begin position="213"/>
        <end position="235"/>
    </location>
</feature>
<feature type="region of interest" description="Disordered" evidence="1">
    <location>
        <begin position="1"/>
        <end position="32"/>
    </location>
</feature>
<dbReference type="AlphaFoldDB" id="A0A072PI61"/>
<sequence length="321" mass="36084">IMPKGPTKRPKVKRNDRSDSETSDEDEPRHFFVPGERINSEVLSFFLFNYVDKRPKIRPCPHPTDKTRFGFNVTARDVLTTLNLRDILADSRDWDTEQSAKSFEQRPYRYHESATAKRRLRAGPSKDSSDQSAQHAQTKATSPPISNAVPAGAYNQFSQQQQQQQSSDYSRPGGGYFPGTSKPENPSNTYNINYTAVNAQYTANVPSGQLPGNSNLYTKPYPSTNYPAQISSTTKHPYDIPPTYEQSTVRAPPRKPQPGQPDPDVMDREYEPARASPMEIPGSRQGSLAPAEEQSNRAYSSSNNRPGESYNSRNPRQSQYE</sequence>
<keyword evidence="3" id="KW-1185">Reference proteome</keyword>
<feature type="compositionally biased region" description="Polar residues" evidence="1">
    <location>
        <begin position="130"/>
        <end position="145"/>
    </location>
</feature>
<dbReference type="HOGENOM" id="CLU_915278_0_0_1"/>
<feature type="region of interest" description="Disordered" evidence="1">
    <location>
        <begin position="93"/>
        <end position="191"/>
    </location>
</feature>
<feature type="compositionally biased region" description="Polar residues" evidence="1">
    <location>
        <begin position="296"/>
        <end position="321"/>
    </location>
</feature>
<feature type="compositionally biased region" description="Polar residues" evidence="1">
    <location>
        <begin position="182"/>
        <end position="191"/>
    </location>
</feature>
<comment type="caution">
    <text evidence="2">The sequence shown here is derived from an EMBL/GenBank/DDBJ whole genome shotgun (WGS) entry which is preliminary data.</text>
</comment>